<evidence type="ECO:0000256" key="2">
    <source>
        <dbReference type="SAM" id="SignalP"/>
    </source>
</evidence>
<sequence length="194" mass="21884">MKLRLFAVLAVLMMALVACQNTDNGDTNPNDNEGNVEPTRYQGHNMGDDARNQGRDHTLERVSDRDNDREADYNVSKEAAEKITEEMDDIDHAYVLTTKNNAYVGANLDTDNDEIRHDNNKDNDGMEVTDEVKDKIADIVRSVDPSIDHVHVTTNPDFLDLADRYVNDMDNGHPVEGFFDQIGNMIDRVFPDGK</sequence>
<evidence type="ECO:0000256" key="1">
    <source>
        <dbReference type="SAM" id="MobiDB-lite"/>
    </source>
</evidence>
<dbReference type="InterPro" id="IPR019076">
    <property type="entry name" value="Spore_lipoprot_YhcN/YlaJ-like"/>
</dbReference>
<feature type="compositionally biased region" description="Basic and acidic residues" evidence="1">
    <location>
        <begin position="46"/>
        <end position="72"/>
    </location>
</feature>
<dbReference type="PROSITE" id="PS51257">
    <property type="entry name" value="PROKAR_LIPOPROTEIN"/>
    <property type="match status" value="1"/>
</dbReference>
<organism evidence="3 4">
    <name type="scientific">Oceanobacillus neutriphilus</name>
    <dbReference type="NCBI Taxonomy" id="531815"/>
    <lineage>
        <taxon>Bacteria</taxon>
        <taxon>Bacillati</taxon>
        <taxon>Bacillota</taxon>
        <taxon>Bacilli</taxon>
        <taxon>Bacillales</taxon>
        <taxon>Bacillaceae</taxon>
        <taxon>Oceanobacillus</taxon>
    </lineage>
</organism>
<keyword evidence="4" id="KW-1185">Reference proteome</keyword>
<feature type="chain" id="PRO_5046455172" description="YhcN/YlaJ family sporulation lipoprotein" evidence="2">
    <location>
        <begin position="21"/>
        <end position="194"/>
    </location>
</feature>
<dbReference type="InterPro" id="IPR014247">
    <property type="entry name" value="Spore_lipoprot_YhcN/YlaJ"/>
</dbReference>
<feature type="region of interest" description="Disordered" evidence="1">
    <location>
        <begin position="22"/>
        <end position="73"/>
    </location>
</feature>
<gene>
    <name evidence="3" type="ORF">GCM10011346_13800</name>
</gene>
<dbReference type="NCBIfam" id="TIGR02898">
    <property type="entry name" value="spore_YhcN_YlaJ"/>
    <property type="match status" value="1"/>
</dbReference>
<evidence type="ECO:0008006" key="5">
    <source>
        <dbReference type="Google" id="ProtNLM"/>
    </source>
</evidence>
<evidence type="ECO:0000313" key="4">
    <source>
        <dbReference type="Proteomes" id="UP000641206"/>
    </source>
</evidence>
<accession>A0ABQ2NSJ3</accession>
<dbReference type="RefSeq" id="WP_188733710.1">
    <property type="nucleotide sequence ID" value="NZ_BMLW01000003.1"/>
</dbReference>
<feature type="compositionally biased region" description="Low complexity" evidence="1">
    <location>
        <begin position="22"/>
        <end position="35"/>
    </location>
</feature>
<reference evidence="4" key="1">
    <citation type="journal article" date="2019" name="Int. J. Syst. Evol. Microbiol.">
        <title>The Global Catalogue of Microorganisms (GCM) 10K type strain sequencing project: providing services to taxonomists for standard genome sequencing and annotation.</title>
        <authorList>
            <consortium name="The Broad Institute Genomics Platform"/>
            <consortium name="The Broad Institute Genome Sequencing Center for Infectious Disease"/>
            <person name="Wu L."/>
            <person name="Ma J."/>
        </authorList>
    </citation>
    <scope>NUCLEOTIDE SEQUENCE [LARGE SCALE GENOMIC DNA]</scope>
    <source>
        <strain evidence="4">CGMCC 1.7693</strain>
    </source>
</reference>
<dbReference type="Pfam" id="PF09580">
    <property type="entry name" value="Spore_YhcN_YlaJ"/>
    <property type="match status" value="1"/>
</dbReference>
<proteinExistence type="predicted"/>
<dbReference type="EMBL" id="BMLW01000003">
    <property type="protein sequence ID" value="GGP09497.1"/>
    <property type="molecule type" value="Genomic_DNA"/>
</dbReference>
<dbReference type="Proteomes" id="UP000641206">
    <property type="component" value="Unassembled WGS sequence"/>
</dbReference>
<evidence type="ECO:0000313" key="3">
    <source>
        <dbReference type="EMBL" id="GGP09497.1"/>
    </source>
</evidence>
<comment type="caution">
    <text evidence="3">The sequence shown here is derived from an EMBL/GenBank/DDBJ whole genome shotgun (WGS) entry which is preliminary data.</text>
</comment>
<feature type="signal peptide" evidence="2">
    <location>
        <begin position="1"/>
        <end position="20"/>
    </location>
</feature>
<protein>
    <recommendedName>
        <fullName evidence="5">YhcN/YlaJ family sporulation lipoprotein</fullName>
    </recommendedName>
</protein>
<name>A0ABQ2NSJ3_9BACI</name>
<keyword evidence="2" id="KW-0732">Signal</keyword>